<evidence type="ECO:0000256" key="8">
    <source>
        <dbReference type="RuleBase" id="RU363032"/>
    </source>
</evidence>
<dbReference type="Proteomes" id="UP001580430">
    <property type="component" value="Unassembled WGS sequence"/>
</dbReference>
<feature type="transmembrane region" description="Helical" evidence="8">
    <location>
        <begin position="426"/>
        <end position="442"/>
    </location>
</feature>
<dbReference type="RefSeq" id="WP_375522935.1">
    <property type="nucleotide sequence ID" value="NZ_JBHIRY010000051.1"/>
</dbReference>
<name>A0ABV5CC86_9BACL</name>
<dbReference type="PROSITE" id="PS50928">
    <property type="entry name" value="ABC_TM1"/>
    <property type="match status" value="2"/>
</dbReference>
<evidence type="ECO:0000256" key="5">
    <source>
        <dbReference type="ARBA" id="ARBA00022692"/>
    </source>
</evidence>
<sequence length="564" mass="62389">MQAKLEPQAAATVIRQRLLLRKWDFWTFVMVIVYLFMAAFIVYPLVSLLFNSFMGKDGGLTLENYLSFFKLKYYHQALLNSFIVSGLATVLAILIGLPLAYIATRYDIKFKGLMQMMVIMSLFSPPFIGAYSWILLMGNNGFITRFIRDLGISVPSIYGWHGIVIVFALQFYPHIFLYVSGALKTIDTSLEEASESLGMTAWNRLRTITLPLIFPTLSAGALMVFMASFADFGTPMLLGQGYKVLPILAYEQFISEMGGNPAMASTLSVIMIFFSTVILFGQRYFVSRKNYSMSGMRTPVVKKLKPLPKVLMTILAFIPACISILPQLTVLITSFLAKSGPVFHRGFSLDSYKEVFFRVPKAILNTYSYSVLSIIMMVVAGMLIAYLLVRRKSKFTALIDSIIMIPYIMPGTVLGISLIIAFNKPPIVLTGTWIILVIAYVVRKIPYTIRSSTAILHQLDRSVEEASISLGVPPMKTFFKTTGRLMAPGVISGAILSWITTINELSSTLVLYYGATATISVTIYSEVFTSNYGTGAALASILTLTTLLSLIIASRLSGGKGLSL</sequence>
<dbReference type="PANTHER" id="PTHR43357">
    <property type="entry name" value="INNER MEMBRANE ABC TRANSPORTER PERMEASE PROTEIN YDCV"/>
    <property type="match status" value="1"/>
</dbReference>
<dbReference type="InterPro" id="IPR000515">
    <property type="entry name" value="MetI-like"/>
</dbReference>
<feature type="domain" description="ABC transmembrane type-1" evidence="9">
    <location>
        <begin position="363"/>
        <end position="553"/>
    </location>
</feature>
<comment type="similarity">
    <text evidence="8">Belongs to the binding-protein-dependent transport system permease family.</text>
</comment>
<reference evidence="10 11" key="1">
    <citation type="submission" date="2024-09" db="EMBL/GenBank/DDBJ databases">
        <title>Paenibacillus zeirhizospherea sp. nov., isolated from surface of the maize (Zea mays) roots in a horticulture field, Hungary.</title>
        <authorList>
            <person name="Marton D."/>
            <person name="Farkas M."/>
            <person name="Bedics A."/>
            <person name="Toth E."/>
            <person name="Tancsics A."/>
            <person name="Boka K."/>
            <person name="Marati G."/>
            <person name="Kriszt B."/>
            <person name="Cserhati M."/>
        </authorList>
    </citation>
    <scope>NUCLEOTIDE SEQUENCE [LARGE SCALE GENOMIC DNA]</scope>
    <source>
        <strain evidence="10 11">JCM 18446</strain>
    </source>
</reference>
<dbReference type="EMBL" id="JBHIRY010000051">
    <property type="protein sequence ID" value="MFB5763932.1"/>
    <property type="molecule type" value="Genomic_DNA"/>
</dbReference>
<accession>A0ABV5CC86</accession>
<dbReference type="CDD" id="cd06261">
    <property type="entry name" value="TM_PBP2"/>
    <property type="match status" value="2"/>
</dbReference>
<feature type="transmembrane region" description="Helical" evidence="8">
    <location>
        <begin position="116"/>
        <end position="137"/>
    </location>
</feature>
<evidence type="ECO:0000313" key="10">
    <source>
        <dbReference type="EMBL" id="MFB5763932.1"/>
    </source>
</evidence>
<comment type="caution">
    <text evidence="10">The sequence shown here is derived from an EMBL/GenBank/DDBJ whole genome shotgun (WGS) entry which is preliminary data.</text>
</comment>
<feature type="transmembrane region" description="Helical" evidence="8">
    <location>
        <begin position="509"/>
        <end position="528"/>
    </location>
</feature>
<keyword evidence="11" id="KW-1185">Reference proteome</keyword>
<dbReference type="Gene3D" id="1.10.3720.10">
    <property type="entry name" value="MetI-like"/>
    <property type="match status" value="2"/>
</dbReference>
<feature type="transmembrane region" description="Helical" evidence="8">
    <location>
        <begin position="367"/>
        <end position="389"/>
    </location>
</feature>
<feature type="transmembrane region" description="Helical" evidence="8">
    <location>
        <begin position="208"/>
        <end position="230"/>
    </location>
</feature>
<keyword evidence="7 8" id="KW-0472">Membrane</keyword>
<evidence type="ECO:0000256" key="6">
    <source>
        <dbReference type="ARBA" id="ARBA00022989"/>
    </source>
</evidence>
<feature type="domain" description="ABC transmembrane type-1" evidence="9">
    <location>
        <begin position="78"/>
        <end position="280"/>
    </location>
</feature>
<evidence type="ECO:0000256" key="2">
    <source>
        <dbReference type="ARBA" id="ARBA00022448"/>
    </source>
</evidence>
<gene>
    <name evidence="10" type="ORF">ACE5LO_26585</name>
</gene>
<evidence type="ECO:0000256" key="1">
    <source>
        <dbReference type="ARBA" id="ARBA00004429"/>
    </source>
</evidence>
<comment type="subcellular location">
    <subcellularLocation>
        <location evidence="1">Cell inner membrane</location>
        <topology evidence="1">Multi-pass membrane protein</topology>
    </subcellularLocation>
    <subcellularLocation>
        <location evidence="8">Cell membrane</location>
        <topology evidence="8">Multi-pass membrane protein</topology>
    </subcellularLocation>
</comment>
<feature type="transmembrane region" description="Helical" evidence="8">
    <location>
        <begin position="77"/>
        <end position="104"/>
    </location>
</feature>
<feature type="transmembrane region" description="Helical" evidence="8">
    <location>
        <begin position="307"/>
        <end position="337"/>
    </location>
</feature>
<feature type="transmembrane region" description="Helical" evidence="8">
    <location>
        <begin position="401"/>
        <end position="420"/>
    </location>
</feature>
<keyword evidence="6 8" id="KW-1133">Transmembrane helix</keyword>
<dbReference type="PANTHER" id="PTHR43357:SF3">
    <property type="entry name" value="FE(3+)-TRANSPORT SYSTEM PERMEASE PROTEIN FBPB 2"/>
    <property type="match status" value="1"/>
</dbReference>
<feature type="transmembrane region" description="Helical" evidence="8">
    <location>
        <begin position="157"/>
        <end position="179"/>
    </location>
</feature>
<evidence type="ECO:0000256" key="7">
    <source>
        <dbReference type="ARBA" id="ARBA00023136"/>
    </source>
</evidence>
<feature type="transmembrane region" description="Helical" evidence="8">
    <location>
        <begin position="25"/>
        <end position="46"/>
    </location>
</feature>
<proteinExistence type="inferred from homology"/>
<evidence type="ECO:0000259" key="9">
    <source>
        <dbReference type="PROSITE" id="PS50928"/>
    </source>
</evidence>
<keyword evidence="3" id="KW-1003">Cell membrane</keyword>
<keyword evidence="4" id="KW-0997">Cell inner membrane</keyword>
<organism evidence="10 11">
    <name type="scientific">Paenibacillus medicaginis</name>
    <dbReference type="NCBI Taxonomy" id="1470560"/>
    <lineage>
        <taxon>Bacteria</taxon>
        <taxon>Bacillati</taxon>
        <taxon>Bacillota</taxon>
        <taxon>Bacilli</taxon>
        <taxon>Bacillales</taxon>
        <taxon>Paenibacillaceae</taxon>
        <taxon>Paenibacillus</taxon>
    </lineage>
</organism>
<dbReference type="SUPFAM" id="SSF161098">
    <property type="entry name" value="MetI-like"/>
    <property type="match status" value="2"/>
</dbReference>
<feature type="transmembrane region" description="Helical" evidence="8">
    <location>
        <begin position="262"/>
        <end position="286"/>
    </location>
</feature>
<evidence type="ECO:0000256" key="4">
    <source>
        <dbReference type="ARBA" id="ARBA00022519"/>
    </source>
</evidence>
<feature type="transmembrane region" description="Helical" evidence="8">
    <location>
        <begin position="535"/>
        <end position="556"/>
    </location>
</feature>
<keyword evidence="5 8" id="KW-0812">Transmembrane</keyword>
<feature type="transmembrane region" description="Helical" evidence="8">
    <location>
        <begin position="485"/>
        <end position="503"/>
    </location>
</feature>
<dbReference type="Pfam" id="PF00528">
    <property type="entry name" value="BPD_transp_1"/>
    <property type="match status" value="2"/>
</dbReference>
<dbReference type="InterPro" id="IPR035906">
    <property type="entry name" value="MetI-like_sf"/>
</dbReference>
<evidence type="ECO:0000256" key="3">
    <source>
        <dbReference type="ARBA" id="ARBA00022475"/>
    </source>
</evidence>
<keyword evidence="2 8" id="KW-0813">Transport</keyword>
<evidence type="ECO:0000313" key="11">
    <source>
        <dbReference type="Proteomes" id="UP001580430"/>
    </source>
</evidence>
<protein>
    <submittedName>
        <fullName evidence="10">ABC transporter permease</fullName>
    </submittedName>
</protein>